<evidence type="ECO:0000313" key="3">
    <source>
        <dbReference type="EMBL" id="MBO0654575.1"/>
    </source>
</evidence>
<keyword evidence="1" id="KW-0732">Signal</keyword>
<feature type="domain" description="Ricin B lectin" evidence="2">
    <location>
        <begin position="31"/>
        <end position="170"/>
    </location>
</feature>
<dbReference type="Proteomes" id="UP000664781">
    <property type="component" value="Unassembled WGS sequence"/>
</dbReference>
<proteinExistence type="predicted"/>
<evidence type="ECO:0000313" key="4">
    <source>
        <dbReference type="Proteomes" id="UP000664781"/>
    </source>
</evidence>
<reference evidence="3" key="1">
    <citation type="submission" date="2021-03" db="EMBL/GenBank/DDBJ databases">
        <title>Streptomyces strains.</title>
        <authorList>
            <person name="Lund M.B."/>
            <person name="Toerring T."/>
        </authorList>
    </citation>
    <scope>NUCLEOTIDE SEQUENCE</scope>
    <source>
        <strain evidence="3">JCM 4242</strain>
    </source>
</reference>
<name>A0A939FM57_9ACTN</name>
<dbReference type="SUPFAM" id="SSF50370">
    <property type="entry name" value="Ricin B-like lectins"/>
    <property type="match status" value="1"/>
</dbReference>
<dbReference type="InterPro" id="IPR000772">
    <property type="entry name" value="Ricin_B_lectin"/>
</dbReference>
<dbReference type="AlphaFoldDB" id="A0A939FM57"/>
<dbReference type="InterPro" id="IPR035992">
    <property type="entry name" value="Ricin_B-like_lectins"/>
</dbReference>
<dbReference type="EMBL" id="JAFMOF010000002">
    <property type="protein sequence ID" value="MBO0654575.1"/>
    <property type="molecule type" value="Genomic_DNA"/>
</dbReference>
<dbReference type="SMART" id="SM00458">
    <property type="entry name" value="RICIN"/>
    <property type="match status" value="1"/>
</dbReference>
<comment type="caution">
    <text evidence="3">The sequence shown here is derived from an EMBL/GenBank/DDBJ whole genome shotgun (WGS) entry which is preliminary data.</text>
</comment>
<feature type="chain" id="PRO_5037921797" evidence="1">
    <location>
        <begin position="31"/>
        <end position="170"/>
    </location>
</feature>
<gene>
    <name evidence="3" type="ORF">J1792_17845</name>
</gene>
<dbReference type="Gene3D" id="2.80.10.50">
    <property type="match status" value="2"/>
</dbReference>
<sequence length="170" mass="18398">MSIRRRLFAFAPAVLAMPALCLAAGAPAQAAGFSPINVWNSSHCLDNATENATKLQMWSCGSGSEQKWLDGFNTQTRLFTFTNARTGRCITAPASGSGTVTMAFCDAAATTQQWRVFFADNPNGPPSGWYDVWQNASSGPCLSTPSVRNGTLVQTTPCDPPDQYDRWHKQ</sequence>
<evidence type="ECO:0000256" key="1">
    <source>
        <dbReference type="SAM" id="SignalP"/>
    </source>
</evidence>
<protein>
    <submittedName>
        <fullName evidence="3">Ricin-type beta-trefoil lectin domain protein</fullName>
    </submittedName>
</protein>
<dbReference type="CDD" id="cd00161">
    <property type="entry name" value="beta-trefoil_Ricin-like"/>
    <property type="match status" value="1"/>
</dbReference>
<keyword evidence="4" id="KW-1185">Reference proteome</keyword>
<feature type="signal peptide" evidence="1">
    <location>
        <begin position="1"/>
        <end position="30"/>
    </location>
</feature>
<dbReference type="PROSITE" id="PS50231">
    <property type="entry name" value="RICIN_B_LECTIN"/>
    <property type="match status" value="1"/>
</dbReference>
<evidence type="ECO:0000259" key="2">
    <source>
        <dbReference type="SMART" id="SM00458"/>
    </source>
</evidence>
<dbReference type="Pfam" id="PF00652">
    <property type="entry name" value="Ricin_B_lectin"/>
    <property type="match status" value="1"/>
</dbReference>
<accession>A0A939FM57</accession>
<organism evidence="3 4">
    <name type="scientific">Streptomyces triculaminicus</name>
    <dbReference type="NCBI Taxonomy" id="2816232"/>
    <lineage>
        <taxon>Bacteria</taxon>
        <taxon>Bacillati</taxon>
        <taxon>Actinomycetota</taxon>
        <taxon>Actinomycetes</taxon>
        <taxon>Kitasatosporales</taxon>
        <taxon>Streptomycetaceae</taxon>
        <taxon>Streptomyces</taxon>
    </lineage>
</organism>